<organism evidence="2 3">
    <name type="scientific">Serinicoccus chungangensis</name>
    <dbReference type="NCBI Taxonomy" id="767452"/>
    <lineage>
        <taxon>Bacteria</taxon>
        <taxon>Bacillati</taxon>
        <taxon>Actinomycetota</taxon>
        <taxon>Actinomycetes</taxon>
        <taxon>Micrococcales</taxon>
        <taxon>Ornithinimicrobiaceae</taxon>
        <taxon>Serinicoccus</taxon>
    </lineage>
</organism>
<sequence>MRTPTFPGTDRTFLPINLGGNPFGWTSSAGASEAVLDAFLEAGGSFVDTADAYSSWAEGHEGGESERILGRWMAERGNRDEVLVATKVGKKPGREGLAHDSVLAALEESLDRLQTDRIDLYYAHADDESVAIEDQVATFDEAVRSGRVGAVGLSNYSPARLREFMETAAAQDAVLPTAIQPRYSLVSRSGYENDLAPLVDEFDLAVFCYPALASGFLTGKYRTEEDFAGNARGGAARRYAEAGGLAVVDALVAVADRHGVAPASVALAWLLDRGVTAPIASASRPEQLEPLLAATRLELTQQDRDELDVVSATL</sequence>
<accession>A0A0W8I6B6</accession>
<dbReference type="RefSeq" id="WP_058891475.1">
    <property type="nucleotide sequence ID" value="NZ_LQBL01000028.1"/>
</dbReference>
<evidence type="ECO:0000259" key="1">
    <source>
        <dbReference type="Pfam" id="PF00248"/>
    </source>
</evidence>
<dbReference type="Proteomes" id="UP000054837">
    <property type="component" value="Unassembled WGS sequence"/>
</dbReference>
<dbReference type="SUPFAM" id="SSF51430">
    <property type="entry name" value="NAD(P)-linked oxidoreductase"/>
    <property type="match status" value="1"/>
</dbReference>
<dbReference type="Gene3D" id="3.20.20.100">
    <property type="entry name" value="NADP-dependent oxidoreductase domain"/>
    <property type="match status" value="1"/>
</dbReference>
<keyword evidence="3" id="KW-1185">Reference proteome</keyword>
<name>A0A0W8I6B6_9MICO</name>
<evidence type="ECO:0000313" key="3">
    <source>
        <dbReference type="Proteomes" id="UP000054837"/>
    </source>
</evidence>
<proteinExistence type="predicted"/>
<dbReference type="OrthoDB" id="9768793at2"/>
<dbReference type="STRING" id="767452.AVL62_01335"/>
<reference evidence="2 3" key="1">
    <citation type="submission" date="2015-12" db="EMBL/GenBank/DDBJ databases">
        <title>Serinicoccus chungangenesis strain CD08_5 genome sequencing and assembly.</title>
        <authorList>
            <person name="Chander A.M."/>
            <person name="Kaur G."/>
            <person name="Nair G.R."/>
            <person name="Dhawan D.K."/>
            <person name="Kochhar R.K."/>
            <person name="Mayilraj S."/>
            <person name="Bhadada S.K."/>
        </authorList>
    </citation>
    <scope>NUCLEOTIDE SEQUENCE [LARGE SCALE GENOMIC DNA]</scope>
    <source>
        <strain evidence="2 3">CD08_5</strain>
    </source>
</reference>
<feature type="domain" description="NADP-dependent oxidoreductase" evidence="1">
    <location>
        <begin position="16"/>
        <end position="309"/>
    </location>
</feature>
<comment type="caution">
    <text evidence="2">The sequence shown here is derived from an EMBL/GenBank/DDBJ whole genome shotgun (WGS) entry which is preliminary data.</text>
</comment>
<dbReference type="PANTHER" id="PTHR43364:SF6">
    <property type="entry name" value="OXIDOREDUCTASE-RELATED"/>
    <property type="match status" value="1"/>
</dbReference>
<dbReference type="Pfam" id="PF00248">
    <property type="entry name" value="Aldo_ket_red"/>
    <property type="match status" value="1"/>
</dbReference>
<dbReference type="PANTHER" id="PTHR43364">
    <property type="entry name" value="NADH-SPECIFIC METHYLGLYOXAL REDUCTASE-RELATED"/>
    <property type="match status" value="1"/>
</dbReference>
<dbReference type="InterPro" id="IPR050523">
    <property type="entry name" value="AKR_Detox_Biosynth"/>
</dbReference>
<dbReference type="InterPro" id="IPR023210">
    <property type="entry name" value="NADP_OxRdtase_dom"/>
</dbReference>
<dbReference type="EMBL" id="LQBL01000028">
    <property type="protein sequence ID" value="KUG53787.1"/>
    <property type="molecule type" value="Genomic_DNA"/>
</dbReference>
<dbReference type="InterPro" id="IPR036812">
    <property type="entry name" value="NAD(P)_OxRdtase_dom_sf"/>
</dbReference>
<dbReference type="AlphaFoldDB" id="A0A0W8I6B6"/>
<protein>
    <submittedName>
        <fullName evidence="2">Alcohol dehydrogenase</fullName>
    </submittedName>
</protein>
<evidence type="ECO:0000313" key="2">
    <source>
        <dbReference type="EMBL" id="KUG53787.1"/>
    </source>
</evidence>
<dbReference type="GO" id="GO:0005829">
    <property type="term" value="C:cytosol"/>
    <property type="evidence" value="ECO:0007669"/>
    <property type="project" value="TreeGrafter"/>
</dbReference>
<gene>
    <name evidence="2" type="ORF">AVL62_01335</name>
</gene>